<feature type="domain" description="ChsH2 rubredoxin-like zinc ribbon" evidence="2">
    <location>
        <begin position="17"/>
        <end position="42"/>
    </location>
</feature>
<organism evidence="3 4">
    <name type="scientific">Halorarum halophilum</name>
    <dbReference type="NCBI Taxonomy" id="2743090"/>
    <lineage>
        <taxon>Archaea</taxon>
        <taxon>Methanobacteriati</taxon>
        <taxon>Methanobacteriota</taxon>
        <taxon>Stenosarchaea group</taxon>
        <taxon>Halobacteria</taxon>
        <taxon>Halobacteriales</taxon>
        <taxon>Haloferacaceae</taxon>
        <taxon>Halorarum</taxon>
    </lineage>
</organism>
<dbReference type="InterPro" id="IPR002878">
    <property type="entry name" value="ChsH2_C"/>
</dbReference>
<dbReference type="Pfam" id="PF12172">
    <property type="entry name" value="zf-ChsH2"/>
    <property type="match status" value="1"/>
</dbReference>
<dbReference type="KEGG" id="halg:HUG10_08735"/>
<dbReference type="OrthoDB" id="9573at2157"/>
<dbReference type="Pfam" id="PF01796">
    <property type="entry name" value="OB_ChsH2_C"/>
    <property type="match status" value="1"/>
</dbReference>
<dbReference type="PANTHER" id="PTHR34075">
    <property type="entry name" value="BLR3430 PROTEIN"/>
    <property type="match status" value="1"/>
</dbReference>
<proteinExistence type="predicted"/>
<name>A0A7D5GBM5_9EURY</name>
<dbReference type="RefSeq" id="WP_179169207.1">
    <property type="nucleotide sequence ID" value="NZ_CP058529.1"/>
</dbReference>
<evidence type="ECO:0000313" key="4">
    <source>
        <dbReference type="Proteomes" id="UP000509750"/>
    </source>
</evidence>
<dbReference type="InterPro" id="IPR012340">
    <property type="entry name" value="NA-bd_OB-fold"/>
</dbReference>
<dbReference type="AlphaFoldDB" id="A0A7D5GBM5"/>
<feature type="domain" description="ChsH2 C-terminal OB-fold" evidence="1">
    <location>
        <begin position="50"/>
        <end position="119"/>
    </location>
</feature>
<evidence type="ECO:0000259" key="2">
    <source>
        <dbReference type="Pfam" id="PF12172"/>
    </source>
</evidence>
<evidence type="ECO:0000313" key="3">
    <source>
        <dbReference type="EMBL" id="QLG27632.1"/>
    </source>
</evidence>
<sequence length="137" mass="14709">MGAYVSLPTWWRSLDSRYRLVVGRCSECGAHTFPPEGACVGCNAVGSLVEVEPEGTGEILAHTVIESGAPPEFSDLLDAEGAIGVVLVELDEGARVPGMLTDCDPGEFGRGDRVEAVVRRIYKQEGVLRYGAKFRPL</sequence>
<dbReference type="GeneID" id="56028914"/>
<dbReference type="InterPro" id="IPR052513">
    <property type="entry name" value="Thioester_dehydratase-like"/>
</dbReference>
<dbReference type="SUPFAM" id="SSF50249">
    <property type="entry name" value="Nucleic acid-binding proteins"/>
    <property type="match status" value="1"/>
</dbReference>
<dbReference type="Proteomes" id="UP000509750">
    <property type="component" value="Chromosome"/>
</dbReference>
<dbReference type="EMBL" id="CP058529">
    <property type="protein sequence ID" value="QLG27632.1"/>
    <property type="molecule type" value="Genomic_DNA"/>
</dbReference>
<dbReference type="PANTHER" id="PTHR34075:SF5">
    <property type="entry name" value="BLR3430 PROTEIN"/>
    <property type="match status" value="1"/>
</dbReference>
<dbReference type="InterPro" id="IPR022002">
    <property type="entry name" value="ChsH2_Znr"/>
</dbReference>
<protein>
    <submittedName>
        <fullName evidence="3">OB-fold domain-containing protein</fullName>
    </submittedName>
</protein>
<reference evidence="3 4" key="1">
    <citation type="submission" date="2020-07" db="EMBL/GenBank/DDBJ databases">
        <title>Gai3-2, isolated from salt lake.</title>
        <authorList>
            <person name="Cui H."/>
            <person name="Shi X."/>
        </authorList>
    </citation>
    <scope>NUCLEOTIDE SEQUENCE [LARGE SCALE GENOMIC DNA]</scope>
    <source>
        <strain evidence="3 4">Gai3-2</strain>
    </source>
</reference>
<accession>A0A7D5GBM5</accession>
<evidence type="ECO:0000259" key="1">
    <source>
        <dbReference type="Pfam" id="PF01796"/>
    </source>
</evidence>
<keyword evidence="4" id="KW-1185">Reference proteome</keyword>
<gene>
    <name evidence="3" type="ORF">HUG10_08735</name>
</gene>